<dbReference type="Proteomes" id="UP000007875">
    <property type="component" value="Unassembled WGS sequence"/>
</dbReference>
<protein>
    <submittedName>
        <fullName evidence="3">Uncharacterized protein</fullName>
    </submittedName>
</protein>
<dbReference type="OMA" id="MERTIYS"/>
<dbReference type="InterPro" id="IPR038085">
    <property type="entry name" value="Rnp2-like_sf"/>
</dbReference>
<reference evidence="3" key="3">
    <citation type="submission" date="2025-09" db="UniProtKB">
        <authorList>
            <consortium name="Ensembl"/>
        </authorList>
    </citation>
    <scope>IDENTIFICATION</scope>
</reference>
<keyword evidence="2" id="KW-0819">tRNA processing</keyword>
<dbReference type="GO" id="GO:0030681">
    <property type="term" value="C:multimeric ribonuclease P complex"/>
    <property type="evidence" value="ECO:0007669"/>
    <property type="project" value="TreeGrafter"/>
</dbReference>
<dbReference type="SUPFAM" id="SSF160350">
    <property type="entry name" value="Rnp2-like"/>
    <property type="match status" value="1"/>
</dbReference>
<comment type="similarity">
    <text evidence="1">Belongs to the eukaryotic/archaeal RNase P protein component 2 family.</text>
</comment>
<evidence type="ECO:0000313" key="4">
    <source>
        <dbReference type="Proteomes" id="UP000007875"/>
    </source>
</evidence>
<dbReference type="FunCoup" id="H2YV82">
    <property type="interactions" value="9"/>
</dbReference>
<name>H2YV82_CIOSA</name>
<dbReference type="GO" id="GO:0005730">
    <property type="term" value="C:nucleolus"/>
    <property type="evidence" value="ECO:0007669"/>
    <property type="project" value="TreeGrafter"/>
</dbReference>
<evidence type="ECO:0000313" key="3">
    <source>
        <dbReference type="Ensembl" id="ENSCSAVP00000009242.1"/>
    </source>
</evidence>
<proteinExistence type="inferred from homology"/>
<dbReference type="Gene3D" id="3.30.70.3250">
    <property type="entry name" value="Ribonuclease P, Pop5 subunit"/>
    <property type="match status" value="1"/>
</dbReference>
<dbReference type="InParanoid" id="H2YV82"/>
<organism evidence="3 4">
    <name type="scientific">Ciona savignyi</name>
    <name type="common">Pacific transparent sea squirt</name>
    <dbReference type="NCBI Taxonomy" id="51511"/>
    <lineage>
        <taxon>Eukaryota</taxon>
        <taxon>Metazoa</taxon>
        <taxon>Chordata</taxon>
        <taxon>Tunicata</taxon>
        <taxon>Ascidiacea</taxon>
        <taxon>Phlebobranchia</taxon>
        <taxon>Cionidae</taxon>
        <taxon>Ciona</taxon>
    </lineage>
</organism>
<dbReference type="PANTHER" id="PTHR15441:SF1">
    <property type="entry name" value="RIBONUCLEASE P PROTEIN SUBUNIT P14"/>
    <property type="match status" value="1"/>
</dbReference>
<dbReference type="Pfam" id="PF01900">
    <property type="entry name" value="RNase_P_Rpp14"/>
    <property type="match status" value="1"/>
</dbReference>
<sequence>MKKNKTNHICSFTFRLIFDNDLVSCDHGDMERTIYSAMLNLYGMVGVGHDPELKYFDSESGNGTIAVNSMFLSKVWAALTLVSDVCGKKCCISVLNIST</sequence>
<dbReference type="HOGENOM" id="CLU_165580_0_0_1"/>
<evidence type="ECO:0000256" key="2">
    <source>
        <dbReference type="ARBA" id="ARBA00022694"/>
    </source>
</evidence>
<reference evidence="3" key="2">
    <citation type="submission" date="2025-08" db="UniProtKB">
        <authorList>
            <consortium name="Ensembl"/>
        </authorList>
    </citation>
    <scope>IDENTIFICATION</scope>
</reference>
<keyword evidence="4" id="KW-1185">Reference proteome</keyword>
<dbReference type="AlphaFoldDB" id="H2YV82"/>
<reference evidence="4" key="1">
    <citation type="submission" date="2003-08" db="EMBL/GenBank/DDBJ databases">
        <authorList>
            <person name="Birren B."/>
            <person name="Nusbaum C."/>
            <person name="Abebe A."/>
            <person name="Abouelleil A."/>
            <person name="Adekoya E."/>
            <person name="Ait-zahra M."/>
            <person name="Allen N."/>
            <person name="Allen T."/>
            <person name="An P."/>
            <person name="Anderson M."/>
            <person name="Anderson S."/>
            <person name="Arachchi H."/>
            <person name="Armbruster J."/>
            <person name="Bachantsang P."/>
            <person name="Baldwin J."/>
            <person name="Barry A."/>
            <person name="Bayul T."/>
            <person name="Blitshsteyn B."/>
            <person name="Bloom T."/>
            <person name="Blye J."/>
            <person name="Boguslavskiy L."/>
            <person name="Borowsky M."/>
            <person name="Boukhgalter B."/>
            <person name="Brunache A."/>
            <person name="Butler J."/>
            <person name="Calixte N."/>
            <person name="Calvo S."/>
            <person name="Camarata J."/>
            <person name="Campo K."/>
            <person name="Chang J."/>
            <person name="Cheshatsang Y."/>
            <person name="Citroen M."/>
            <person name="Collymore A."/>
            <person name="Considine T."/>
            <person name="Cook A."/>
            <person name="Cooke P."/>
            <person name="Corum B."/>
            <person name="Cuomo C."/>
            <person name="David R."/>
            <person name="Dawoe T."/>
            <person name="Degray S."/>
            <person name="Dodge S."/>
            <person name="Dooley K."/>
            <person name="Dorje P."/>
            <person name="Dorjee K."/>
            <person name="Dorris L."/>
            <person name="Duffey N."/>
            <person name="Dupes A."/>
            <person name="Elkins T."/>
            <person name="Engels R."/>
            <person name="Erickson J."/>
            <person name="Farina A."/>
            <person name="Faro S."/>
            <person name="Ferreira P."/>
            <person name="Fischer H."/>
            <person name="Fitzgerald M."/>
            <person name="Foley K."/>
            <person name="Gage D."/>
            <person name="Galagan J."/>
            <person name="Gearin G."/>
            <person name="Gnerre S."/>
            <person name="Gnirke A."/>
            <person name="Goyette A."/>
            <person name="Graham J."/>
            <person name="Grandbois E."/>
            <person name="Gyaltsen K."/>
            <person name="Hafez N."/>
            <person name="Hagopian D."/>
            <person name="Hagos B."/>
            <person name="Hall J."/>
            <person name="Hatcher B."/>
            <person name="Heller A."/>
            <person name="Higgins H."/>
            <person name="Honan T."/>
            <person name="Horn A."/>
            <person name="Houde N."/>
            <person name="Hughes L."/>
            <person name="Hulme W."/>
            <person name="Husby E."/>
            <person name="Iliev I."/>
            <person name="Jaffe D."/>
            <person name="Jones C."/>
            <person name="Kamal M."/>
            <person name="Kamat A."/>
            <person name="Kamvysselis M."/>
            <person name="Karlsson E."/>
            <person name="Kells C."/>
            <person name="Kieu A."/>
            <person name="Kisner P."/>
            <person name="Kodira C."/>
            <person name="Kulbokas E."/>
            <person name="Labutti K."/>
            <person name="Lama D."/>
            <person name="Landers T."/>
            <person name="Leger J."/>
            <person name="Levine S."/>
            <person name="Lewis D."/>
            <person name="Lewis T."/>
            <person name="Lindblad-toh K."/>
            <person name="Liu X."/>
            <person name="Lokyitsang T."/>
            <person name="Lokyitsang Y."/>
            <person name="Lucien O."/>
            <person name="Lui A."/>
            <person name="Ma L.J."/>
            <person name="Mabbitt R."/>
            <person name="Macdonald J."/>
            <person name="Maclean C."/>
            <person name="Major J."/>
            <person name="Manning J."/>
            <person name="Marabella R."/>
            <person name="Maru K."/>
            <person name="Matthews C."/>
            <person name="Mauceli E."/>
            <person name="Mccarthy M."/>
            <person name="Mcdonough S."/>
            <person name="Mcghee T."/>
            <person name="Meldrim J."/>
            <person name="Meneus L."/>
            <person name="Mesirov J."/>
            <person name="Mihalev A."/>
            <person name="Mihova T."/>
            <person name="Mikkelsen T."/>
            <person name="Mlenga V."/>
            <person name="Moru K."/>
            <person name="Mozes J."/>
            <person name="Mulrain L."/>
            <person name="Munson G."/>
            <person name="Naylor J."/>
            <person name="Newes C."/>
            <person name="Nguyen C."/>
            <person name="Nguyen N."/>
            <person name="Nguyen T."/>
            <person name="Nicol R."/>
            <person name="Nielsen C."/>
            <person name="Nizzari M."/>
            <person name="Norbu C."/>
            <person name="Norbu N."/>
            <person name="O'donnell P."/>
            <person name="Okoawo O."/>
            <person name="O'leary S."/>
            <person name="Omotosho B."/>
            <person name="O'neill K."/>
            <person name="Osman S."/>
            <person name="Parker S."/>
            <person name="Perrin D."/>
            <person name="Phunkhang P."/>
            <person name="Piqani B."/>
            <person name="Purcell S."/>
            <person name="Rachupka T."/>
            <person name="Ramasamy U."/>
            <person name="Rameau R."/>
            <person name="Ray V."/>
            <person name="Raymond C."/>
            <person name="Retta R."/>
            <person name="Richardson S."/>
            <person name="Rise C."/>
            <person name="Rodriguez J."/>
            <person name="Rogers J."/>
            <person name="Rogov P."/>
            <person name="Rutman M."/>
            <person name="Schupbach R."/>
            <person name="Seaman C."/>
            <person name="Settipalli S."/>
            <person name="Sharpe T."/>
            <person name="Sheridan J."/>
            <person name="Sherpa N."/>
            <person name="Shi J."/>
            <person name="Smirnov S."/>
            <person name="Smith C."/>
            <person name="Sougnez C."/>
            <person name="Spencer B."/>
            <person name="Stalker J."/>
            <person name="Stange-thomann N."/>
            <person name="Stavropoulos S."/>
            <person name="Stetson K."/>
            <person name="Stone C."/>
            <person name="Stone S."/>
            <person name="Stubbs M."/>
            <person name="Talamas J."/>
            <person name="Tchuinga P."/>
            <person name="Tenzing P."/>
            <person name="Tesfaye S."/>
            <person name="Theodore J."/>
            <person name="Thoulutsang Y."/>
            <person name="Topham K."/>
            <person name="Towey S."/>
            <person name="Tsamla T."/>
            <person name="Tsomo N."/>
            <person name="Vallee D."/>
            <person name="Vassiliev H."/>
            <person name="Venkataraman V."/>
            <person name="Vinson J."/>
            <person name="Vo A."/>
            <person name="Wade C."/>
            <person name="Wang S."/>
            <person name="Wangchuk T."/>
            <person name="Wangdi T."/>
            <person name="Whittaker C."/>
            <person name="Wilkinson J."/>
            <person name="Wu Y."/>
            <person name="Wyman D."/>
            <person name="Yadav S."/>
            <person name="Yang S."/>
            <person name="Yang X."/>
            <person name="Yeager S."/>
            <person name="Yee E."/>
            <person name="Young G."/>
            <person name="Zainoun J."/>
            <person name="Zembeck L."/>
            <person name="Zimmer A."/>
            <person name="Zody M."/>
            <person name="Lander E."/>
        </authorList>
    </citation>
    <scope>NUCLEOTIDE SEQUENCE [LARGE SCALE GENOMIC DNA]</scope>
</reference>
<dbReference type="InterPro" id="IPR002759">
    <property type="entry name" value="Pop5/Rpp14/Rnp2-like"/>
</dbReference>
<dbReference type="GO" id="GO:0001682">
    <property type="term" value="P:tRNA 5'-leader removal"/>
    <property type="evidence" value="ECO:0007669"/>
    <property type="project" value="InterPro"/>
</dbReference>
<accession>H2YV82</accession>
<dbReference type="Ensembl" id="ENSCSAVT00000009359.1">
    <property type="protein sequence ID" value="ENSCSAVP00000009242.1"/>
    <property type="gene ID" value="ENSCSAVG00000005447.1"/>
</dbReference>
<dbReference type="PANTHER" id="PTHR15441">
    <property type="entry name" value="RIBONUCLEASE P PROTEIN SUBUNIT P14"/>
    <property type="match status" value="1"/>
</dbReference>
<dbReference type="GO" id="GO:0033204">
    <property type="term" value="F:ribonuclease P RNA binding"/>
    <property type="evidence" value="ECO:0007669"/>
    <property type="project" value="TreeGrafter"/>
</dbReference>
<evidence type="ECO:0000256" key="1">
    <source>
        <dbReference type="ARBA" id="ARBA00010800"/>
    </source>
</evidence>